<evidence type="ECO:0000313" key="1">
    <source>
        <dbReference type="EMBL" id="MBX36819.1"/>
    </source>
</evidence>
<proteinExistence type="predicted"/>
<dbReference type="EMBL" id="GGEC01056335">
    <property type="protein sequence ID" value="MBX36819.1"/>
    <property type="molecule type" value="Transcribed_RNA"/>
</dbReference>
<protein>
    <submittedName>
        <fullName evidence="1">Uncharacterized protein</fullName>
    </submittedName>
</protein>
<reference evidence="1" key="1">
    <citation type="submission" date="2018-02" db="EMBL/GenBank/DDBJ databases">
        <title>Rhizophora mucronata_Transcriptome.</title>
        <authorList>
            <person name="Meera S.P."/>
            <person name="Sreeshan A."/>
            <person name="Augustine A."/>
        </authorList>
    </citation>
    <scope>NUCLEOTIDE SEQUENCE</scope>
    <source>
        <tissue evidence="1">Leaf</tissue>
    </source>
</reference>
<sequence length="28" mass="3094">MGITNVKSMIMIMSPTHVCLTSRQPVSM</sequence>
<accession>A0A2P2N2X2</accession>
<dbReference type="AlphaFoldDB" id="A0A2P2N2X2"/>
<organism evidence="1">
    <name type="scientific">Rhizophora mucronata</name>
    <name type="common">Asiatic mangrove</name>
    <dbReference type="NCBI Taxonomy" id="61149"/>
    <lineage>
        <taxon>Eukaryota</taxon>
        <taxon>Viridiplantae</taxon>
        <taxon>Streptophyta</taxon>
        <taxon>Embryophyta</taxon>
        <taxon>Tracheophyta</taxon>
        <taxon>Spermatophyta</taxon>
        <taxon>Magnoliopsida</taxon>
        <taxon>eudicotyledons</taxon>
        <taxon>Gunneridae</taxon>
        <taxon>Pentapetalae</taxon>
        <taxon>rosids</taxon>
        <taxon>fabids</taxon>
        <taxon>Malpighiales</taxon>
        <taxon>Rhizophoraceae</taxon>
        <taxon>Rhizophora</taxon>
    </lineage>
</organism>
<name>A0A2P2N2X2_RHIMU</name>